<sequence>MITECLFQTKQLKKKRVAISRRQTTLSLLRDLLYVITLDEESAVLSALDVSHRQVYDRRFLGATHRSPVLIYLLGDRFPLPTAIALTHLVDIAPKQLHLEKVMPIYLTEAYEKD</sequence>
<keyword evidence="2" id="KW-1185">Reference proteome</keyword>
<gene>
    <name evidence="1" type="ORF">PoB_005599400</name>
</gene>
<comment type="caution">
    <text evidence="1">The sequence shown here is derived from an EMBL/GenBank/DDBJ whole genome shotgun (WGS) entry which is preliminary data.</text>
</comment>
<evidence type="ECO:0000313" key="2">
    <source>
        <dbReference type="Proteomes" id="UP000735302"/>
    </source>
</evidence>
<evidence type="ECO:0000313" key="1">
    <source>
        <dbReference type="EMBL" id="GFO29489.1"/>
    </source>
</evidence>
<reference evidence="1 2" key="1">
    <citation type="journal article" date="2021" name="Elife">
        <title>Chloroplast acquisition without the gene transfer in kleptoplastic sea slugs, Plakobranchus ocellatus.</title>
        <authorList>
            <person name="Maeda T."/>
            <person name="Takahashi S."/>
            <person name="Yoshida T."/>
            <person name="Shimamura S."/>
            <person name="Takaki Y."/>
            <person name="Nagai Y."/>
            <person name="Toyoda A."/>
            <person name="Suzuki Y."/>
            <person name="Arimoto A."/>
            <person name="Ishii H."/>
            <person name="Satoh N."/>
            <person name="Nishiyama T."/>
            <person name="Hasebe M."/>
            <person name="Maruyama T."/>
            <person name="Minagawa J."/>
            <person name="Obokata J."/>
            <person name="Shigenobu S."/>
        </authorList>
    </citation>
    <scope>NUCLEOTIDE SEQUENCE [LARGE SCALE GENOMIC DNA]</scope>
</reference>
<protein>
    <submittedName>
        <fullName evidence="1">Uncharacterized protein</fullName>
    </submittedName>
</protein>
<proteinExistence type="predicted"/>
<organism evidence="1 2">
    <name type="scientific">Plakobranchus ocellatus</name>
    <dbReference type="NCBI Taxonomy" id="259542"/>
    <lineage>
        <taxon>Eukaryota</taxon>
        <taxon>Metazoa</taxon>
        <taxon>Spiralia</taxon>
        <taxon>Lophotrochozoa</taxon>
        <taxon>Mollusca</taxon>
        <taxon>Gastropoda</taxon>
        <taxon>Heterobranchia</taxon>
        <taxon>Euthyneura</taxon>
        <taxon>Panpulmonata</taxon>
        <taxon>Sacoglossa</taxon>
        <taxon>Placobranchoidea</taxon>
        <taxon>Plakobranchidae</taxon>
        <taxon>Plakobranchus</taxon>
    </lineage>
</organism>
<dbReference type="Proteomes" id="UP000735302">
    <property type="component" value="Unassembled WGS sequence"/>
</dbReference>
<accession>A0AAV4CFF8</accession>
<dbReference type="AlphaFoldDB" id="A0AAV4CFF8"/>
<dbReference type="EMBL" id="BLXT01006160">
    <property type="protein sequence ID" value="GFO29489.1"/>
    <property type="molecule type" value="Genomic_DNA"/>
</dbReference>
<name>A0AAV4CFF8_9GAST</name>